<protein>
    <recommendedName>
        <fullName evidence="2">U-box domain-containing protein</fullName>
    </recommendedName>
</protein>
<dbReference type="PANTHER" id="PTHR47873">
    <property type="entry name" value="ARM REPEAT SUPERFAMILY PROTEIN"/>
    <property type="match status" value="1"/>
</dbReference>
<dbReference type="EMBL" id="JADCNM010000012">
    <property type="protein sequence ID" value="KAG0459869.1"/>
    <property type="molecule type" value="Genomic_DNA"/>
</dbReference>
<dbReference type="Pfam" id="PF25598">
    <property type="entry name" value="ARM_PUB"/>
    <property type="match status" value="1"/>
</dbReference>
<evidence type="ECO:0000313" key="4">
    <source>
        <dbReference type="Proteomes" id="UP000639772"/>
    </source>
</evidence>
<name>A0A835PYI0_VANPL</name>
<feature type="compositionally biased region" description="Low complexity" evidence="1">
    <location>
        <begin position="66"/>
        <end position="81"/>
    </location>
</feature>
<evidence type="ECO:0000259" key="2">
    <source>
        <dbReference type="Pfam" id="PF25598"/>
    </source>
</evidence>
<comment type="caution">
    <text evidence="3">The sequence shown here is derived from an EMBL/GenBank/DDBJ whole genome shotgun (WGS) entry which is preliminary data.</text>
</comment>
<dbReference type="PANTHER" id="PTHR47873:SF1">
    <property type="entry name" value="ARM REPEAT SUPERFAMILY PROTEIN"/>
    <property type="match status" value="1"/>
</dbReference>
<sequence>MSRSQPKLKPPPRPLFSCGIFRNCTQSVHSPTTPPSSAASFLQTPPLQSPQPPPPPATCPPPPATGPSSSSSSSSSSASHSFTQWRFPLQHHHQYPPPPSEPQLHRSLSTDSAASTSVDLTEAFHAAELQFTSGERLQALRLLDRSLASADPTHPSPPLPAGVISGVVAALREAGTARAAAKVLLALTLSESYRRAAVQAGAIAAAVEAVAGAGLTTAKERALAAMELLCTVEEGAEEVRSNAPATVALAGAVEGMSGRGRECGIGILAAIYGGEKAAEAPAEVARAVVVALQGECSARGRRKGAQLLRALKGTGRLDLTDVAEP</sequence>
<feature type="domain" description="U-box" evidence="2">
    <location>
        <begin position="136"/>
        <end position="312"/>
    </location>
</feature>
<reference evidence="3 4" key="1">
    <citation type="journal article" date="2020" name="Nat. Food">
        <title>A phased Vanilla planifolia genome enables genetic improvement of flavour and production.</title>
        <authorList>
            <person name="Hasing T."/>
            <person name="Tang H."/>
            <person name="Brym M."/>
            <person name="Khazi F."/>
            <person name="Huang T."/>
            <person name="Chambers A.H."/>
        </authorList>
    </citation>
    <scope>NUCLEOTIDE SEQUENCE [LARGE SCALE GENOMIC DNA]</scope>
    <source>
        <tissue evidence="3">Leaf</tissue>
    </source>
</reference>
<dbReference type="InterPro" id="IPR058678">
    <property type="entry name" value="ARM_PUB"/>
</dbReference>
<feature type="compositionally biased region" description="Pro residues" evidence="1">
    <location>
        <begin position="47"/>
        <end position="65"/>
    </location>
</feature>
<gene>
    <name evidence="3" type="ORF">HPP92_022997</name>
</gene>
<dbReference type="OrthoDB" id="1930451at2759"/>
<dbReference type="AlphaFoldDB" id="A0A835PYI0"/>
<organism evidence="3 4">
    <name type="scientific">Vanilla planifolia</name>
    <name type="common">Vanilla</name>
    <dbReference type="NCBI Taxonomy" id="51239"/>
    <lineage>
        <taxon>Eukaryota</taxon>
        <taxon>Viridiplantae</taxon>
        <taxon>Streptophyta</taxon>
        <taxon>Embryophyta</taxon>
        <taxon>Tracheophyta</taxon>
        <taxon>Spermatophyta</taxon>
        <taxon>Magnoliopsida</taxon>
        <taxon>Liliopsida</taxon>
        <taxon>Asparagales</taxon>
        <taxon>Orchidaceae</taxon>
        <taxon>Vanilloideae</taxon>
        <taxon>Vanilleae</taxon>
        <taxon>Vanilla</taxon>
    </lineage>
</organism>
<proteinExistence type="predicted"/>
<evidence type="ECO:0000256" key="1">
    <source>
        <dbReference type="SAM" id="MobiDB-lite"/>
    </source>
</evidence>
<feature type="region of interest" description="Disordered" evidence="1">
    <location>
        <begin position="26"/>
        <end position="113"/>
    </location>
</feature>
<feature type="compositionally biased region" description="Low complexity" evidence="1">
    <location>
        <begin position="35"/>
        <end position="46"/>
    </location>
</feature>
<dbReference type="Proteomes" id="UP000639772">
    <property type="component" value="Chromosome 12"/>
</dbReference>
<evidence type="ECO:0000313" key="3">
    <source>
        <dbReference type="EMBL" id="KAG0459869.1"/>
    </source>
</evidence>
<accession>A0A835PYI0</accession>